<dbReference type="PANTHER" id="PTHR33452">
    <property type="entry name" value="OXIDOREDUCTASE CATD-RELATED"/>
    <property type="match status" value="1"/>
</dbReference>
<proteinExistence type="inferred from homology"/>
<keyword evidence="5 7" id="KW-1133">Transmembrane helix</keyword>
<dbReference type="PANTHER" id="PTHR33452:SF4">
    <property type="entry name" value="BLL4328 PROTEIN"/>
    <property type="match status" value="1"/>
</dbReference>
<evidence type="ECO:0000256" key="6">
    <source>
        <dbReference type="ARBA" id="ARBA00023136"/>
    </source>
</evidence>
<evidence type="ECO:0000256" key="1">
    <source>
        <dbReference type="ARBA" id="ARBA00004651"/>
    </source>
</evidence>
<comment type="subcellular location">
    <subcellularLocation>
        <location evidence="1">Cell membrane</location>
        <topology evidence="1">Multi-pass membrane protein</topology>
    </subcellularLocation>
</comment>
<name>A0A921E586_9HYPH</name>
<sequence>MDLRTVTAQWSPRMLSVLRIVSALIFMAHGTQKILGFPASSMNPPLLSLFGAAGLLELIGGALLLIGLFSRPVAFLLSGQMAFAYFIAHAPKSPFPALNGGDAAILYCFVFLYIAFAGPGPWSLDAQRGRGAV</sequence>
<dbReference type="Proteomes" id="UP000742631">
    <property type="component" value="Unassembled WGS sequence"/>
</dbReference>
<feature type="transmembrane region" description="Helical" evidence="7">
    <location>
        <begin position="103"/>
        <end position="124"/>
    </location>
</feature>
<evidence type="ECO:0000256" key="4">
    <source>
        <dbReference type="ARBA" id="ARBA00022692"/>
    </source>
</evidence>
<evidence type="ECO:0000256" key="3">
    <source>
        <dbReference type="ARBA" id="ARBA00022475"/>
    </source>
</evidence>
<dbReference type="GO" id="GO:0005886">
    <property type="term" value="C:plasma membrane"/>
    <property type="evidence" value="ECO:0007669"/>
    <property type="project" value="UniProtKB-SubCell"/>
</dbReference>
<reference evidence="8" key="2">
    <citation type="submission" date="2021-09" db="EMBL/GenBank/DDBJ databases">
        <authorList>
            <person name="Gilroy R."/>
        </authorList>
    </citation>
    <scope>NUCLEOTIDE SEQUENCE</scope>
    <source>
        <strain evidence="8">316</strain>
    </source>
</reference>
<keyword evidence="3" id="KW-1003">Cell membrane</keyword>
<evidence type="ECO:0000256" key="7">
    <source>
        <dbReference type="SAM" id="Phobius"/>
    </source>
</evidence>
<feature type="transmembrane region" description="Helical" evidence="7">
    <location>
        <begin position="73"/>
        <end position="91"/>
    </location>
</feature>
<dbReference type="InterPro" id="IPR032808">
    <property type="entry name" value="DoxX"/>
</dbReference>
<evidence type="ECO:0000256" key="2">
    <source>
        <dbReference type="ARBA" id="ARBA00006679"/>
    </source>
</evidence>
<dbReference type="Pfam" id="PF07681">
    <property type="entry name" value="DoxX"/>
    <property type="match status" value="1"/>
</dbReference>
<protein>
    <submittedName>
        <fullName evidence="8">DoxX family protein</fullName>
    </submittedName>
</protein>
<dbReference type="EMBL" id="DYYG01000058">
    <property type="protein sequence ID" value="HJE25690.1"/>
    <property type="molecule type" value="Genomic_DNA"/>
</dbReference>
<reference evidence="8" key="1">
    <citation type="journal article" date="2021" name="PeerJ">
        <title>Extensive microbial diversity within the chicken gut microbiome revealed by metagenomics and culture.</title>
        <authorList>
            <person name="Gilroy R."/>
            <person name="Ravi A."/>
            <person name="Getino M."/>
            <person name="Pursley I."/>
            <person name="Horton D.L."/>
            <person name="Alikhan N.F."/>
            <person name="Baker D."/>
            <person name="Gharbi K."/>
            <person name="Hall N."/>
            <person name="Watson M."/>
            <person name="Adriaenssens E.M."/>
            <person name="Foster-Nyarko E."/>
            <person name="Jarju S."/>
            <person name="Secka A."/>
            <person name="Antonio M."/>
            <person name="Oren A."/>
            <person name="Chaudhuri R.R."/>
            <person name="La Ragione R."/>
            <person name="Hildebrand F."/>
            <person name="Pallen M.J."/>
        </authorList>
    </citation>
    <scope>NUCLEOTIDE SEQUENCE</scope>
    <source>
        <strain evidence="8">316</strain>
    </source>
</reference>
<accession>A0A921E586</accession>
<dbReference type="InterPro" id="IPR051907">
    <property type="entry name" value="DoxX-like_oxidoreductase"/>
</dbReference>
<feature type="transmembrane region" description="Helical" evidence="7">
    <location>
        <begin position="46"/>
        <end position="66"/>
    </location>
</feature>
<gene>
    <name evidence="8" type="ORF">K8W01_18740</name>
</gene>
<organism evidence="8 9">
    <name type="scientific">Methylorubrum populi</name>
    <dbReference type="NCBI Taxonomy" id="223967"/>
    <lineage>
        <taxon>Bacteria</taxon>
        <taxon>Pseudomonadati</taxon>
        <taxon>Pseudomonadota</taxon>
        <taxon>Alphaproteobacteria</taxon>
        <taxon>Hyphomicrobiales</taxon>
        <taxon>Methylobacteriaceae</taxon>
        <taxon>Methylorubrum</taxon>
    </lineage>
</organism>
<evidence type="ECO:0000313" key="8">
    <source>
        <dbReference type="EMBL" id="HJE25690.1"/>
    </source>
</evidence>
<keyword evidence="6 7" id="KW-0472">Membrane</keyword>
<comment type="caution">
    <text evidence="8">The sequence shown here is derived from an EMBL/GenBank/DDBJ whole genome shotgun (WGS) entry which is preliminary data.</text>
</comment>
<comment type="similarity">
    <text evidence="2">Belongs to the DoxX family.</text>
</comment>
<dbReference type="AlphaFoldDB" id="A0A921E586"/>
<keyword evidence="4 7" id="KW-0812">Transmembrane</keyword>
<evidence type="ECO:0000256" key="5">
    <source>
        <dbReference type="ARBA" id="ARBA00022989"/>
    </source>
</evidence>
<evidence type="ECO:0000313" key="9">
    <source>
        <dbReference type="Proteomes" id="UP000742631"/>
    </source>
</evidence>